<sequence>MATTALTVPVASEPQSPSPSAETERLEAAHTLLGVSPVSSSDGAPSSSSSLPVGILQPQHNGAMSLTMPPSPSTPIPIGRPRSGSYDASLVSLAGNKSQSSGGALDALAALASSAAHDDSAMPPPPPRPGGGCGGRMRSASNPEGMEKWDSLGGGGGRGQRQHFMLPSSILEEELAGANAACAVSEGAAADAVLSDSHTASSSYYSSSSRGLPLKKRMQQQYRQPHRTNDIDSFGTSPNSVMMAIEEEPAEEQLDAERCGENGIEPPMSLPEEDESDLEPAELLRRARARLLEDLSTEGAMGEKGVLPLPHSLAKYKQVYNKNGRIGIYTPAERAAIIAKFNSKRSRRVWNKKIRYNCRKNLADRRMRVKGRFVKRSTEQAAQLKAQLEQQAEAANNKISGENISVPEPRAHGGAASTDDHTSPSSSASSSRASSPNPAEQPQTYGASLNVGGGRDVKDEEMPDVEDPEAGFDPKDGQPYRRTRRHTIT</sequence>
<evidence type="ECO:0000313" key="6">
    <source>
        <dbReference type="EMBL" id="CAE2244122.1"/>
    </source>
</evidence>
<feature type="region of interest" description="Disordered" evidence="3">
    <location>
        <begin position="1"/>
        <end position="90"/>
    </location>
</feature>
<feature type="compositionally biased region" description="Low complexity" evidence="3">
    <location>
        <begin position="8"/>
        <end position="21"/>
    </location>
</feature>
<reference evidence="6" key="1">
    <citation type="submission" date="2021-01" db="EMBL/GenBank/DDBJ databases">
        <authorList>
            <person name="Corre E."/>
            <person name="Pelletier E."/>
            <person name="Niang G."/>
            <person name="Scheremetjew M."/>
            <person name="Finn R."/>
            <person name="Kale V."/>
            <person name="Holt S."/>
            <person name="Cochrane G."/>
            <person name="Meng A."/>
            <person name="Brown T."/>
            <person name="Cohen L."/>
        </authorList>
    </citation>
    <scope>NUCLEOTIDE SEQUENCE</scope>
    <source>
        <strain evidence="6">Isolate 1302-5</strain>
    </source>
</reference>
<protein>
    <recommendedName>
        <fullName evidence="4">CCT domain-containing protein</fullName>
    </recommendedName>
</protein>
<feature type="compositionally biased region" description="Low complexity" evidence="3">
    <location>
        <begin position="423"/>
        <end position="438"/>
    </location>
</feature>
<dbReference type="EMBL" id="HBKQ01026262">
    <property type="protein sequence ID" value="CAE2244122.1"/>
    <property type="molecule type" value="Transcribed_RNA"/>
</dbReference>
<name>A0A6U6FD34_9STRA</name>
<dbReference type="GO" id="GO:0005634">
    <property type="term" value="C:nucleus"/>
    <property type="evidence" value="ECO:0007669"/>
    <property type="project" value="UniProtKB-SubCell"/>
</dbReference>
<dbReference type="PANTHER" id="PTHR31319">
    <property type="entry name" value="ZINC FINGER PROTEIN CONSTANS-LIKE 4"/>
    <property type="match status" value="1"/>
</dbReference>
<dbReference type="EMBL" id="HBKQ01026261">
    <property type="protein sequence ID" value="CAE2244121.1"/>
    <property type="molecule type" value="Transcribed_RNA"/>
</dbReference>
<keyword evidence="2" id="KW-0539">Nucleus</keyword>
<dbReference type="InterPro" id="IPR010402">
    <property type="entry name" value="CCT_domain"/>
</dbReference>
<evidence type="ECO:0000313" key="5">
    <source>
        <dbReference type="EMBL" id="CAE2244121.1"/>
    </source>
</evidence>
<evidence type="ECO:0000256" key="3">
    <source>
        <dbReference type="SAM" id="MobiDB-lite"/>
    </source>
</evidence>
<evidence type="ECO:0000259" key="4">
    <source>
        <dbReference type="PROSITE" id="PS51017"/>
    </source>
</evidence>
<feature type="compositionally biased region" description="Acidic residues" evidence="3">
    <location>
        <begin position="461"/>
        <end position="470"/>
    </location>
</feature>
<evidence type="ECO:0000256" key="2">
    <source>
        <dbReference type="ARBA" id="ARBA00023242"/>
    </source>
</evidence>
<dbReference type="PANTHER" id="PTHR31319:SF77">
    <property type="entry name" value="ZINC FINGER PROTEIN CONSTANS-LIKE 4"/>
    <property type="match status" value="1"/>
</dbReference>
<gene>
    <name evidence="5" type="ORF">OAUR00152_LOCUS17794</name>
    <name evidence="6" type="ORF">OAUR00152_LOCUS17795</name>
</gene>
<feature type="compositionally biased region" description="Low complexity" evidence="3">
    <location>
        <begin position="34"/>
        <end position="54"/>
    </location>
</feature>
<accession>A0A6U6FD34</accession>
<dbReference type="InterPro" id="IPR045281">
    <property type="entry name" value="CONSTANS-like"/>
</dbReference>
<dbReference type="Pfam" id="PF06203">
    <property type="entry name" value="CCT"/>
    <property type="match status" value="1"/>
</dbReference>
<feature type="region of interest" description="Disordered" evidence="3">
    <location>
        <begin position="386"/>
        <end position="489"/>
    </location>
</feature>
<proteinExistence type="predicted"/>
<feature type="domain" description="CCT" evidence="4">
    <location>
        <begin position="334"/>
        <end position="376"/>
    </location>
</feature>
<organism evidence="6">
    <name type="scientific">Odontella aurita</name>
    <dbReference type="NCBI Taxonomy" id="265563"/>
    <lineage>
        <taxon>Eukaryota</taxon>
        <taxon>Sar</taxon>
        <taxon>Stramenopiles</taxon>
        <taxon>Ochrophyta</taxon>
        <taxon>Bacillariophyta</taxon>
        <taxon>Mediophyceae</taxon>
        <taxon>Biddulphiophycidae</taxon>
        <taxon>Eupodiscales</taxon>
        <taxon>Odontellaceae</taxon>
        <taxon>Odontella</taxon>
    </lineage>
</organism>
<feature type="region of interest" description="Disordered" evidence="3">
    <location>
        <begin position="195"/>
        <end position="218"/>
    </location>
</feature>
<comment type="subcellular location">
    <subcellularLocation>
        <location evidence="1">Nucleus</location>
    </subcellularLocation>
</comment>
<dbReference type="AlphaFoldDB" id="A0A6U6FD34"/>
<dbReference type="PROSITE" id="PS51017">
    <property type="entry name" value="CCT"/>
    <property type="match status" value="1"/>
</dbReference>
<feature type="compositionally biased region" description="Low complexity" evidence="3">
    <location>
        <begin position="386"/>
        <end position="398"/>
    </location>
</feature>
<evidence type="ECO:0000256" key="1">
    <source>
        <dbReference type="ARBA" id="ARBA00004123"/>
    </source>
</evidence>
<feature type="region of interest" description="Disordered" evidence="3">
    <location>
        <begin position="113"/>
        <end position="165"/>
    </location>
</feature>